<dbReference type="InterPro" id="IPR050213">
    <property type="entry name" value="GST_superfamily"/>
</dbReference>
<dbReference type="GO" id="GO:0006749">
    <property type="term" value="P:glutathione metabolic process"/>
    <property type="evidence" value="ECO:0007669"/>
    <property type="project" value="TreeGrafter"/>
</dbReference>
<dbReference type="PANTHER" id="PTHR11571">
    <property type="entry name" value="GLUTATHIONE S-TRANSFERASE"/>
    <property type="match status" value="1"/>
</dbReference>
<dbReference type="RefSeq" id="XP_019620226.1">
    <property type="nucleotide sequence ID" value="XM_019764667.1"/>
</dbReference>
<feature type="compositionally biased region" description="Basic and acidic residues" evidence="1">
    <location>
        <begin position="369"/>
        <end position="395"/>
    </location>
</feature>
<dbReference type="InterPro" id="IPR004046">
    <property type="entry name" value="GST_C"/>
</dbReference>
<dbReference type="Proteomes" id="UP000515135">
    <property type="component" value="Unplaced"/>
</dbReference>
<feature type="compositionally biased region" description="Basic residues" evidence="1">
    <location>
        <begin position="418"/>
        <end position="429"/>
    </location>
</feature>
<gene>
    <name evidence="4" type="primary">LOC109466824</name>
</gene>
<dbReference type="KEGG" id="bbel:109466824"/>
<feature type="compositionally biased region" description="Gly residues" evidence="1">
    <location>
        <begin position="335"/>
        <end position="347"/>
    </location>
</feature>
<dbReference type="Gene3D" id="3.40.30.10">
    <property type="entry name" value="Glutaredoxin"/>
    <property type="match status" value="1"/>
</dbReference>
<feature type="compositionally biased region" description="Acidic residues" evidence="1">
    <location>
        <begin position="531"/>
        <end position="548"/>
    </location>
</feature>
<accession>A0A6P4YSI8</accession>
<dbReference type="OrthoDB" id="4951845at2759"/>
<feature type="compositionally biased region" description="Acidic residues" evidence="1">
    <location>
        <begin position="578"/>
        <end position="589"/>
    </location>
</feature>
<evidence type="ECO:0000259" key="2">
    <source>
        <dbReference type="PROSITE" id="PS50405"/>
    </source>
</evidence>
<feature type="compositionally biased region" description="Basic and acidic residues" evidence="1">
    <location>
        <begin position="307"/>
        <end position="316"/>
    </location>
</feature>
<feature type="compositionally biased region" description="Low complexity" evidence="1">
    <location>
        <begin position="776"/>
        <end position="796"/>
    </location>
</feature>
<feature type="compositionally biased region" description="Basic and acidic residues" evidence="1">
    <location>
        <begin position="278"/>
        <end position="298"/>
    </location>
</feature>
<dbReference type="GeneID" id="109466824"/>
<dbReference type="SUPFAM" id="SSF52833">
    <property type="entry name" value="Thioredoxin-like"/>
    <property type="match status" value="1"/>
</dbReference>
<feature type="compositionally biased region" description="Basic residues" evidence="1">
    <location>
        <begin position="678"/>
        <end position="687"/>
    </location>
</feature>
<dbReference type="Gene3D" id="1.20.1050.10">
    <property type="match status" value="1"/>
</dbReference>
<protein>
    <submittedName>
        <fullName evidence="4">LOW QUALITY PROTEIN: ribosome-binding protein 1-like</fullName>
    </submittedName>
</protein>
<reference evidence="4" key="1">
    <citation type="submission" date="2025-08" db="UniProtKB">
        <authorList>
            <consortium name="RefSeq"/>
        </authorList>
    </citation>
    <scope>IDENTIFICATION</scope>
    <source>
        <tissue evidence="4">Gonad</tissue>
    </source>
</reference>
<name>A0A6P4YSI8_BRABE</name>
<evidence type="ECO:0000313" key="4">
    <source>
        <dbReference type="RefSeq" id="XP_019620226.1"/>
    </source>
</evidence>
<dbReference type="PROSITE" id="PS50405">
    <property type="entry name" value="GST_CTER"/>
    <property type="match status" value="1"/>
</dbReference>
<dbReference type="SUPFAM" id="SSF47616">
    <property type="entry name" value="GST C-terminal domain-like"/>
    <property type="match status" value="1"/>
</dbReference>
<feature type="domain" description="GST C-terminal" evidence="2">
    <location>
        <begin position="95"/>
        <end position="235"/>
    </location>
</feature>
<dbReference type="InterPro" id="IPR010987">
    <property type="entry name" value="Glutathione-S-Trfase_C-like"/>
</dbReference>
<dbReference type="InterPro" id="IPR036282">
    <property type="entry name" value="Glutathione-S-Trfase_C_sf"/>
</dbReference>
<feature type="region of interest" description="Disordered" evidence="1">
    <location>
        <begin position="248"/>
        <end position="486"/>
    </location>
</feature>
<feature type="compositionally biased region" description="Acidic residues" evidence="1">
    <location>
        <begin position="435"/>
        <end position="468"/>
    </location>
</feature>
<evidence type="ECO:0000256" key="1">
    <source>
        <dbReference type="SAM" id="MobiDB-lite"/>
    </source>
</evidence>
<organism evidence="3 4">
    <name type="scientific">Branchiostoma belcheri</name>
    <name type="common">Amphioxus</name>
    <dbReference type="NCBI Taxonomy" id="7741"/>
    <lineage>
        <taxon>Eukaryota</taxon>
        <taxon>Metazoa</taxon>
        <taxon>Chordata</taxon>
        <taxon>Cephalochordata</taxon>
        <taxon>Leptocardii</taxon>
        <taxon>Amphioxiformes</taxon>
        <taxon>Branchiostomatidae</taxon>
        <taxon>Branchiostoma</taxon>
    </lineage>
</organism>
<feature type="compositionally biased region" description="Low complexity" evidence="1">
    <location>
        <begin position="826"/>
        <end position="839"/>
    </location>
</feature>
<dbReference type="Pfam" id="PF14497">
    <property type="entry name" value="GST_C_3"/>
    <property type="match status" value="1"/>
</dbReference>
<proteinExistence type="predicted"/>
<keyword evidence="3" id="KW-1185">Reference proteome</keyword>
<sequence length="870" mass="97925">MSSEEEWVLYYWGILPGQKPFCGRGEFVRLIFEEVGVKFREVGDYEVIKKLFFTDKQEGFYAFAPPMIQKGKFRLSQTPVICSYLGKQFGLFPESEEDQWLAQQLNITIHDFIGEGRLAFHGRNNVESYYTQKEETQPYIDRFVATRLPRWLAHLETALKANKGGQGFAIGDKLTYVDLGLLHVLRATEAQFPEAWASNDSIPLLKAFKDRLSARPNLAAYFKSDSFASLSASEVNFQQKDATADNTISYKNHTVHDVGSPEKAGPQKLPAEHPGVAKSEDSHRLDDGLTNYTEDHPLEISPNHESSGTERSDSHAAGKKRIKRRARNNKRNKPGKGGNKGNKPGKGGNKKDRPGKGGGNKRNKPGKGGNKEGKPGKGGDKREKPGKGGNKEGKPGKGGRKGGKGGEEEPEGEEPPKKPKKKNRQLRQRKPTEDYIGEEPYMETEEEALPEEEYLEEEEQSVAEELAELQERQMEEQEEQDLLQEQLDNKEMEIADDYDMLQEVADNLSEAAENVEELEYGTQTGLGALDNPEEEERPVEEEEGFIEEVAEKPSKRRNRNKGGADTGKRRNRNKGPVEEEEGFVEEVAEEQGKRRNRNKGGADTGKRRNRNKGKADEEETVQRKKKKERKAMETPQGEEEAPAKPRSARRRERMRAGATLQGLQPTGMAQGWGFGRGKAGRQGRRQQMRPTGAFGRPQPPQFGGGRGRGGRRGQAGRQDRGPGGFTGRRQRQRTPRVREPTTGVAGRRGRGPEFGGRRQRTRPEGTFGRRPRTRPQGTFGRRQGTFGRRQGTFGRRQGTRPEGTFGRPQRTRPEGTFGRRPRTRPQGTFGRRQGTFGRRQGTRPEGTFGRRPRTRPQGYYGRRQPRPAWG</sequence>
<dbReference type="CDD" id="cd03192">
    <property type="entry name" value="GST_C_Sigma_like"/>
    <property type="match status" value="1"/>
</dbReference>
<dbReference type="AlphaFoldDB" id="A0A6P4YSI8"/>
<dbReference type="GO" id="GO:0004364">
    <property type="term" value="F:glutathione transferase activity"/>
    <property type="evidence" value="ECO:0007669"/>
    <property type="project" value="TreeGrafter"/>
</dbReference>
<evidence type="ECO:0000313" key="3">
    <source>
        <dbReference type="Proteomes" id="UP000515135"/>
    </source>
</evidence>
<dbReference type="PANTHER" id="PTHR11571:SF263">
    <property type="entry name" value="GLUTATHIONE S-TRANSFERASE"/>
    <property type="match status" value="1"/>
</dbReference>
<feature type="region of interest" description="Disordered" evidence="1">
    <location>
        <begin position="508"/>
        <end position="870"/>
    </location>
</feature>
<dbReference type="InterPro" id="IPR036249">
    <property type="entry name" value="Thioredoxin-like_sf"/>
</dbReference>
<feature type="compositionally biased region" description="Basic residues" evidence="1">
    <location>
        <begin position="317"/>
        <end position="334"/>
    </location>
</feature>